<dbReference type="PANTHER" id="PTHR21017">
    <property type="entry name" value="NIPSNAP-RELATED"/>
    <property type="match status" value="1"/>
</dbReference>
<keyword evidence="4" id="KW-1185">Reference proteome</keyword>
<dbReference type="InterPro" id="IPR051557">
    <property type="entry name" value="NipSnap_domain"/>
</dbReference>
<evidence type="ECO:0000256" key="1">
    <source>
        <dbReference type="ARBA" id="ARBA00005291"/>
    </source>
</evidence>
<sequence>MLVDLRTYTMVPGRLKAFLELYEREGLPIQQKHLGNLLGYFVTETGDLNQVVHMWGYEDAAEREARRTAMENDPEWIAYRKKSADAGNVQHQTNKLLRSTSFSPL</sequence>
<reference evidence="3 4" key="1">
    <citation type="submission" date="2016-10" db="EMBL/GenBank/DDBJ databases">
        <authorList>
            <person name="de Groot N.N."/>
        </authorList>
    </citation>
    <scope>NUCLEOTIDE SEQUENCE [LARGE SCALE GENOMIC DNA]</scope>
    <source>
        <strain evidence="3 4">DSM 19219</strain>
    </source>
</reference>
<evidence type="ECO:0000313" key="3">
    <source>
        <dbReference type="EMBL" id="SDX98994.1"/>
    </source>
</evidence>
<protein>
    <submittedName>
        <fullName evidence="3">NIPSNAP protein</fullName>
    </submittedName>
</protein>
<dbReference type="InterPro" id="IPR012577">
    <property type="entry name" value="NIPSNAP"/>
</dbReference>
<dbReference type="InterPro" id="IPR011008">
    <property type="entry name" value="Dimeric_a/b-barrel"/>
</dbReference>
<evidence type="ECO:0000313" key="4">
    <source>
        <dbReference type="Proteomes" id="UP000198500"/>
    </source>
</evidence>
<dbReference type="STRING" id="574349.SAMN05443545_10928"/>
<dbReference type="Pfam" id="PF07978">
    <property type="entry name" value="NIPSNAP"/>
    <property type="match status" value="1"/>
</dbReference>
<dbReference type="SUPFAM" id="SSF54909">
    <property type="entry name" value="Dimeric alpha+beta barrel"/>
    <property type="match status" value="1"/>
</dbReference>
<evidence type="ECO:0000259" key="2">
    <source>
        <dbReference type="Pfam" id="PF07978"/>
    </source>
</evidence>
<feature type="domain" description="NIPSNAP" evidence="2">
    <location>
        <begin position="4"/>
        <end position="104"/>
    </location>
</feature>
<dbReference type="RefSeq" id="WP_092571642.1">
    <property type="nucleotide sequence ID" value="NZ_BMXH01000007.1"/>
</dbReference>
<dbReference type="OrthoDB" id="6182832at2"/>
<accession>A0A1H3G925</accession>
<proteinExistence type="inferred from homology"/>
<dbReference type="AlphaFoldDB" id="A0A1H3G925"/>
<dbReference type="EMBL" id="FNNI01000009">
    <property type="protein sequence ID" value="SDX98994.1"/>
    <property type="molecule type" value="Genomic_DNA"/>
</dbReference>
<organism evidence="3 4">
    <name type="scientific">Aidingimonas halophila</name>
    <dbReference type="NCBI Taxonomy" id="574349"/>
    <lineage>
        <taxon>Bacteria</taxon>
        <taxon>Pseudomonadati</taxon>
        <taxon>Pseudomonadota</taxon>
        <taxon>Gammaproteobacteria</taxon>
        <taxon>Oceanospirillales</taxon>
        <taxon>Halomonadaceae</taxon>
        <taxon>Aidingimonas</taxon>
    </lineage>
</organism>
<dbReference type="Gene3D" id="3.30.70.100">
    <property type="match status" value="1"/>
</dbReference>
<dbReference type="Proteomes" id="UP000198500">
    <property type="component" value="Unassembled WGS sequence"/>
</dbReference>
<comment type="similarity">
    <text evidence="1">Belongs to the NipSnap family.</text>
</comment>
<gene>
    <name evidence="3" type="ORF">SAMN05443545_10928</name>
</gene>
<name>A0A1H3G925_9GAMM</name>
<dbReference type="PANTHER" id="PTHR21017:SF17">
    <property type="entry name" value="PROTEIN NIPSNAP"/>
    <property type="match status" value="1"/>
</dbReference>